<evidence type="ECO:0000313" key="3">
    <source>
        <dbReference type="EMBL" id="KTR83399.1"/>
    </source>
</evidence>
<gene>
    <name evidence="3" type="ORF">NS220_18960</name>
</gene>
<feature type="region of interest" description="Disordered" evidence="2">
    <location>
        <begin position="1"/>
        <end position="26"/>
    </location>
</feature>
<dbReference type="InterPro" id="IPR051625">
    <property type="entry name" value="Signaling_Regulatory_Domain"/>
</dbReference>
<dbReference type="Pfam" id="PF00415">
    <property type="entry name" value="RCC1"/>
    <property type="match status" value="2"/>
</dbReference>
<evidence type="ECO:0000313" key="4">
    <source>
        <dbReference type="Proteomes" id="UP000075025"/>
    </source>
</evidence>
<dbReference type="SUPFAM" id="SSF50985">
    <property type="entry name" value="RCC1/BLIP-II"/>
    <property type="match status" value="1"/>
</dbReference>
<dbReference type="AlphaFoldDB" id="A0A147EGZ8"/>
<dbReference type="InterPro" id="IPR000408">
    <property type="entry name" value="Reg_chr_condens"/>
</dbReference>
<evidence type="ECO:0000256" key="1">
    <source>
        <dbReference type="ARBA" id="ARBA00022737"/>
    </source>
</evidence>
<protein>
    <submittedName>
        <fullName evidence="3">Uncharacterized protein</fullName>
    </submittedName>
</protein>
<comment type="caution">
    <text evidence="3">The sequence shown here is derived from an EMBL/GenBank/DDBJ whole genome shotgun (WGS) entry which is preliminary data.</text>
</comment>
<keyword evidence="1" id="KW-0677">Repeat</keyword>
<evidence type="ECO:0000256" key="2">
    <source>
        <dbReference type="SAM" id="MobiDB-lite"/>
    </source>
</evidence>
<sequence>MLPAATVKAWGKNDSGQVGDGSTTDRWTPVSVTGLSNVSVISGGAASAYALLADGTVKAWGNNSTGSLGDGSSTNRSTPVSVIGLSGHTITAIGQGMRNFNQYYITG</sequence>
<name>A0A147EGZ8_MICTE</name>
<dbReference type="PROSITE" id="PS50012">
    <property type="entry name" value="RCC1_3"/>
    <property type="match status" value="2"/>
</dbReference>
<proteinExistence type="predicted"/>
<dbReference type="EMBL" id="LDRT01000261">
    <property type="protein sequence ID" value="KTR83399.1"/>
    <property type="molecule type" value="Genomic_DNA"/>
</dbReference>
<feature type="compositionally biased region" description="Polar residues" evidence="2">
    <location>
        <begin position="14"/>
        <end position="26"/>
    </location>
</feature>
<organism evidence="3 4">
    <name type="scientific">Microbacterium testaceum</name>
    <name type="common">Aureobacterium testaceum</name>
    <name type="synonym">Brevibacterium testaceum</name>
    <dbReference type="NCBI Taxonomy" id="2033"/>
    <lineage>
        <taxon>Bacteria</taxon>
        <taxon>Bacillati</taxon>
        <taxon>Actinomycetota</taxon>
        <taxon>Actinomycetes</taxon>
        <taxon>Micrococcales</taxon>
        <taxon>Microbacteriaceae</taxon>
        <taxon>Microbacterium</taxon>
    </lineage>
</organism>
<dbReference type="InterPro" id="IPR009091">
    <property type="entry name" value="RCC1/BLIP-II"/>
</dbReference>
<reference evidence="3 4" key="1">
    <citation type="journal article" date="2016" name="Front. Microbiol.">
        <title>Genomic Resource of Rice Seed Associated Bacteria.</title>
        <authorList>
            <person name="Midha S."/>
            <person name="Bansal K."/>
            <person name="Sharma S."/>
            <person name="Kumar N."/>
            <person name="Patil P.P."/>
            <person name="Chaudhry V."/>
            <person name="Patil P.B."/>
        </authorList>
    </citation>
    <scope>NUCLEOTIDE SEQUENCE [LARGE SCALE GENOMIC DNA]</scope>
    <source>
        <strain evidence="3 4">NS220</strain>
    </source>
</reference>
<dbReference type="Proteomes" id="UP000075025">
    <property type="component" value="Unassembled WGS sequence"/>
</dbReference>
<dbReference type="Gene3D" id="2.130.10.30">
    <property type="entry name" value="Regulator of chromosome condensation 1/beta-lactamase-inhibitor protein II"/>
    <property type="match status" value="1"/>
</dbReference>
<dbReference type="PANTHER" id="PTHR22872">
    <property type="entry name" value="BTK-BINDING PROTEIN-RELATED"/>
    <property type="match status" value="1"/>
</dbReference>
<dbReference type="PATRIC" id="fig|2033.6.peg.1893"/>
<accession>A0A147EGZ8</accession>